<keyword evidence="2" id="KW-1185">Reference proteome</keyword>
<comment type="caution">
    <text evidence="1">The sequence shown here is derived from an EMBL/GenBank/DDBJ whole genome shotgun (WGS) entry which is preliminary data.</text>
</comment>
<proteinExistence type="predicted"/>
<evidence type="ECO:0000313" key="2">
    <source>
        <dbReference type="Proteomes" id="UP000798808"/>
    </source>
</evidence>
<reference evidence="1 2" key="1">
    <citation type="submission" date="2019-02" db="EMBL/GenBank/DDBJ databases">
        <authorList>
            <person name="Goldberg S.R."/>
            <person name="Haltli B.A."/>
            <person name="Correa H."/>
            <person name="Russell K.G."/>
        </authorList>
    </citation>
    <scope>NUCLEOTIDE SEQUENCE [LARGE SCALE GENOMIC DNA]</scope>
    <source>
        <strain evidence="1 2">JCM 16186</strain>
    </source>
</reference>
<evidence type="ECO:0000313" key="1">
    <source>
        <dbReference type="EMBL" id="MTI24006.1"/>
    </source>
</evidence>
<dbReference type="Proteomes" id="UP000798808">
    <property type="component" value="Unassembled WGS sequence"/>
</dbReference>
<dbReference type="RefSeq" id="WP_155169517.1">
    <property type="nucleotide sequence ID" value="NZ_BAAAFL010000027.1"/>
</dbReference>
<organism evidence="1 2">
    <name type="scientific">Fulvivirga kasyanovii</name>
    <dbReference type="NCBI Taxonomy" id="396812"/>
    <lineage>
        <taxon>Bacteria</taxon>
        <taxon>Pseudomonadati</taxon>
        <taxon>Bacteroidota</taxon>
        <taxon>Cytophagia</taxon>
        <taxon>Cytophagales</taxon>
        <taxon>Fulvivirgaceae</taxon>
        <taxon>Fulvivirga</taxon>
    </lineage>
</organism>
<gene>
    <name evidence="1" type="ORF">E1163_03515</name>
</gene>
<dbReference type="EMBL" id="SMLW01000348">
    <property type="protein sequence ID" value="MTI24006.1"/>
    <property type="molecule type" value="Genomic_DNA"/>
</dbReference>
<accession>A0ABW9RJ51</accession>
<sequence>MKKKKIYVLLSASTPGQMGGATEIEVTNCEKCGRRLNENLKQLGYEFDFWSGEDFIHLTPYYIVSERLKMALEVENLTGYSTKKVVVDTEEYFEIDEDAYSKTLPDFYYLDIQGQAKEEPVWYTVEKYDECDMCAGEVSTYIPEILDKIDRVVLFKKKEDLLAIPKRKIYYDSWQGQDVFFADNEKRREPIITEDFLRVLKKVNKDFMDEVIVLEAEWI</sequence>
<name>A0ABW9RJ51_9BACT</name>
<protein>
    <submittedName>
        <fullName evidence="1">Uncharacterized protein</fullName>
    </submittedName>
</protein>